<dbReference type="AlphaFoldDB" id="A0A9P7F2R4"/>
<accession>A0A9P7F2R4</accession>
<sequence length="127" mass="14565">MISSDTATFTNANEPRAARPIRRHDLPQSPRFKDNVLQPLIILARQRGSFLAFHDLVFLPLLTSPPMPYHSRRFTQLPMTSRSFPGWHSGAALFISFIQPIPVTVIRNSYRSPRSARLLTRRCTTYT</sequence>
<evidence type="ECO:0000313" key="4">
    <source>
        <dbReference type="Proteomes" id="UP000823399"/>
    </source>
</evidence>
<gene>
    <name evidence="3" type="ORF">F5147DRAFT_776289</name>
</gene>
<protein>
    <submittedName>
        <fullName evidence="3">Uncharacterized protein</fullName>
    </submittedName>
</protein>
<evidence type="ECO:0000313" key="3">
    <source>
        <dbReference type="EMBL" id="KAG2102542.1"/>
    </source>
</evidence>
<feature type="compositionally biased region" description="Polar residues" evidence="1">
    <location>
        <begin position="1"/>
        <end position="13"/>
    </location>
</feature>
<keyword evidence="4" id="KW-1185">Reference proteome</keyword>
<reference evidence="3" key="1">
    <citation type="journal article" date="2020" name="New Phytol.">
        <title>Comparative genomics reveals dynamic genome evolution in host specialist ectomycorrhizal fungi.</title>
        <authorList>
            <person name="Lofgren L.A."/>
            <person name="Nguyen N.H."/>
            <person name="Vilgalys R."/>
            <person name="Ruytinx J."/>
            <person name="Liao H.L."/>
            <person name="Branco S."/>
            <person name="Kuo A."/>
            <person name="LaButti K."/>
            <person name="Lipzen A."/>
            <person name="Andreopoulos W."/>
            <person name="Pangilinan J."/>
            <person name="Riley R."/>
            <person name="Hundley H."/>
            <person name="Na H."/>
            <person name="Barry K."/>
            <person name="Grigoriev I.V."/>
            <person name="Stajich J.E."/>
            <person name="Kennedy P.G."/>
        </authorList>
    </citation>
    <scope>NUCLEOTIDE SEQUENCE</scope>
    <source>
        <strain evidence="3">FC423</strain>
    </source>
</reference>
<dbReference type="GeneID" id="64704099"/>
<keyword evidence="2" id="KW-1133">Transmembrane helix</keyword>
<organism evidence="3 4">
    <name type="scientific">Suillus discolor</name>
    <dbReference type="NCBI Taxonomy" id="1912936"/>
    <lineage>
        <taxon>Eukaryota</taxon>
        <taxon>Fungi</taxon>
        <taxon>Dikarya</taxon>
        <taxon>Basidiomycota</taxon>
        <taxon>Agaricomycotina</taxon>
        <taxon>Agaricomycetes</taxon>
        <taxon>Agaricomycetidae</taxon>
        <taxon>Boletales</taxon>
        <taxon>Suillineae</taxon>
        <taxon>Suillaceae</taxon>
        <taxon>Suillus</taxon>
    </lineage>
</organism>
<keyword evidence="2" id="KW-0812">Transmembrane</keyword>
<proteinExistence type="predicted"/>
<evidence type="ECO:0000256" key="2">
    <source>
        <dbReference type="SAM" id="Phobius"/>
    </source>
</evidence>
<feature type="region of interest" description="Disordered" evidence="1">
    <location>
        <begin position="1"/>
        <end position="30"/>
    </location>
</feature>
<evidence type="ECO:0000256" key="1">
    <source>
        <dbReference type="SAM" id="MobiDB-lite"/>
    </source>
</evidence>
<name>A0A9P7F2R4_9AGAM</name>
<comment type="caution">
    <text evidence="3">The sequence shown here is derived from an EMBL/GenBank/DDBJ whole genome shotgun (WGS) entry which is preliminary data.</text>
</comment>
<dbReference type="EMBL" id="JABBWM010000047">
    <property type="protein sequence ID" value="KAG2102542.1"/>
    <property type="molecule type" value="Genomic_DNA"/>
</dbReference>
<dbReference type="Proteomes" id="UP000823399">
    <property type="component" value="Unassembled WGS sequence"/>
</dbReference>
<dbReference type="RefSeq" id="XP_041290220.1">
    <property type="nucleotide sequence ID" value="XM_041441840.1"/>
</dbReference>
<feature type="transmembrane region" description="Helical" evidence="2">
    <location>
        <begin position="87"/>
        <end position="106"/>
    </location>
</feature>
<keyword evidence="2" id="KW-0472">Membrane</keyword>
<feature type="transmembrane region" description="Helical" evidence="2">
    <location>
        <begin position="50"/>
        <end position="67"/>
    </location>
</feature>